<accession>A0A7S3K3F5</accession>
<gene>
    <name evidence="2" type="ORF">ALAG00032_LOCUS14541</name>
</gene>
<reference evidence="2" key="1">
    <citation type="submission" date="2021-01" db="EMBL/GenBank/DDBJ databases">
        <authorList>
            <person name="Corre E."/>
            <person name="Pelletier E."/>
            <person name="Niang G."/>
            <person name="Scheremetjew M."/>
            <person name="Finn R."/>
            <person name="Kale V."/>
            <person name="Holt S."/>
            <person name="Cochrane G."/>
            <person name="Meng A."/>
            <person name="Brown T."/>
            <person name="Cohen L."/>
        </authorList>
    </citation>
    <scope>NUCLEOTIDE SEQUENCE</scope>
    <source>
        <strain evidence="2">CCMP1510</strain>
    </source>
</reference>
<evidence type="ECO:0000313" key="2">
    <source>
        <dbReference type="EMBL" id="CAE0373739.1"/>
    </source>
</evidence>
<name>A0A7S3K3F5_9STRA</name>
<sequence length="966" mass="104897">MRFQYIVSLILFKMKIICAYINVNTMSFRSKLVQHKATFSSSHEEPRGINNPSLESELESLLSVSINAGLAARHVEDDDELKARKRDADEALCEAVWERIDMESQGGSNISNWWPAITDDFAGVLLEAYIKRCQCSLKRVPIALVAAAAASAAMVGEVELAFFRLEAILVRSKDGWTPQRLGSRLRSKVITALCEAPGRTEACLELALVLLDPDSTKNGIGSNAWLSQRARRSVLDAMLRQARADEKMRNLRDDEATLLGSGGLETTNLPRITSSDDKRRLTDILPNDELDLIFVPIKSSTRLSQAEALARGAVRGRSKREVLARVAALAYHAERRPARSLDAVSKALGRASDGCAPATAAADVLRAVLREALIQGDSEAVESLLEELALRQRARSSDNDDIDQSATEQYDMATLDIVLWAAAEDGDALGAARVLEARRRGGGGVSGKQDQALALALRACVSALAAGRMQLDEVFYNLGVDNLNQILNSPSRLVRLAGVQLAAVTMDQDEDGFFERATNRDGSRATLAALRALEIFAMELDTTQVSFKTQRASRRAAQLLREYYYYISKLPPAVVCDTAMRIFAVEGATNLAIELYKSRPASDANARYGLLRALSLAPDAIEAPLNQNDENLGPWSQLALAVAAARSGDPGPAINTWRRLEEEQSSIRPAARAALLASLVSHPCCVAAGARLLDQLEKQKELPKAQALRSSINNGGLLGQDDERLLEQFLNEEPRNQEDEGQRVRAALAKRLGNARNWAAAGRKSVVIPGAEQMVVGETAYARLASAMVRSREAKNAREAVVLLSRYGVRVDLARIYLDDAAPRKGRLYKALFGSAASQRDATNTQAEIWYDARADRTSAPLNRGRDRKQTRETVVATATGLSSVDSTSYVSEASNGGRSRHVAPSIRRAVRQVSSTAKPPASKILARLPLHTSASSSSAAHFPTITLAARFDDEDVTSSATSSSS</sequence>
<organism evidence="2">
    <name type="scientific">Aureoumbra lagunensis</name>
    <dbReference type="NCBI Taxonomy" id="44058"/>
    <lineage>
        <taxon>Eukaryota</taxon>
        <taxon>Sar</taxon>
        <taxon>Stramenopiles</taxon>
        <taxon>Ochrophyta</taxon>
        <taxon>Pelagophyceae</taxon>
        <taxon>Pelagomonadales</taxon>
        <taxon>Aureoumbra</taxon>
    </lineage>
</organism>
<evidence type="ECO:0000256" key="1">
    <source>
        <dbReference type="SAM" id="MobiDB-lite"/>
    </source>
</evidence>
<proteinExistence type="predicted"/>
<feature type="compositionally biased region" description="Polar residues" evidence="1">
    <location>
        <begin position="887"/>
        <end position="898"/>
    </location>
</feature>
<feature type="region of interest" description="Disordered" evidence="1">
    <location>
        <begin position="887"/>
        <end position="907"/>
    </location>
</feature>
<dbReference type="AlphaFoldDB" id="A0A7S3K3F5"/>
<dbReference type="EMBL" id="HBIJ01022313">
    <property type="protein sequence ID" value="CAE0373739.1"/>
    <property type="molecule type" value="Transcribed_RNA"/>
</dbReference>
<protein>
    <submittedName>
        <fullName evidence="2">Uncharacterized protein</fullName>
    </submittedName>
</protein>